<dbReference type="AlphaFoldDB" id="A0A151ICB5"/>
<protein>
    <submittedName>
        <fullName evidence="1">Uncharacterized protein</fullName>
    </submittedName>
</protein>
<dbReference type="EMBL" id="KQ978060">
    <property type="protein sequence ID" value="KYM97733.1"/>
    <property type="molecule type" value="Genomic_DNA"/>
</dbReference>
<proteinExistence type="predicted"/>
<evidence type="ECO:0000313" key="1">
    <source>
        <dbReference type="EMBL" id="KYM97733.1"/>
    </source>
</evidence>
<reference evidence="1 2" key="1">
    <citation type="submission" date="2016-03" db="EMBL/GenBank/DDBJ databases">
        <title>Cyphomyrmex costatus WGS genome.</title>
        <authorList>
            <person name="Nygaard S."/>
            <person name="Hu H."/>
            <person name="Boomsma J."/>
            <person name="Zhang G."/>
        </authorList>
    </citation>
    <scope>NUCLEOTIDE SEQUENCE [LARGE SCALE GENOMIC DNA]</scope>
    <source>
        <strain evidence="1">MS0001</strain>
        <tissue evidence="1">Whole body</tissue>
    </source>
</reference>
<name>A0A151ICB5_9HYME</name>
<dbReference type="Proteomes" id="UP000078542">
    <property type="component" value="Unassembled WGS sequence"/>
</dbReference>
<gene>
    <name evidence="1" type="ORF">ALC62_11594</name>
</gene>
<keyword evidence="2" id="KW-1185">Reference proteome</keyword>
<organism evidence="1 2">
    <name type="scientific">Cyphomyrmex costatus</name>
    <dbReference type="NCBI Taxonomy" id="456900"/>
    <lineage>
        <taxon>Eukaryota</taxon>
        <taxon>Metazoa</taxon>
        <taxon>Ecdysozoa</taxon>
        <taxon>Arthropoda</taxon>
        <taxon>Hexapoda</taxon>
        <taxon>Insecta</taxon>
        <taxon>Pterygota</taxon>
        <taxon>Neoptera</taxon>
        <taxon>Endopterygota</taxon>
        <taxon>Hymenoptera</taxon>
        <taxon>Apocrita</taxon>
        <taxon>Aculeata</taxon>
        <taxon>Formicoidea</taxon>
        <taxon>Formicidae</taxon>
        <taxon>Myrmicinae</taxon>
        <taxon>Cyphomyrmex</taxon>
    </lineage>
</organism>
<accession>A0A151ICB5</accession>
<evidence type="ECO:0000313" key="2">
    <source>
        <dbReference type="Proteomes" id="UP000078542"/>
    </source>
</evidence>
<sequence>MRDIDFRPENRFLNKGRIICPQGFTECNEKLIDPVLNRYKGRDFHNKINLTEQLYLVKRECTASDTTLHRDQRIQSYLQFIFNIPKMEQSSNVTVSWVWQKNMMYNKSGLAGDCRNNLQQRKRNYSELLAARSALVT</sequence>